<dbReference type="AlphaFoldDB" id="A0A263D8Z7"/>
<dbReference type="InterPro" id="IPR032093">
    <property type="entry name" value="PhoD_N"/>
</dbReference>
<evidence type="ECO:0000259" key="2">
    <source>
        <dbReference type="Pfam" id="PF09423"/>
    </source>
</evidence>
<comment type="caution">
    <text evidence="4">The sequence shown here is derived from an EMBL/GenBank/DDBJ whole genome shotgun (WGS) entry which is preliminary data.</text>
</comment>
<feature type="domain" description="PhoD-like phosphatase metallophosphatase" evidence="2">
    <location>
        <begin position="205"/>
        <end position="536"/>
    </location>
</feature>
<dbReference type="InterPro" id="IPR029052">
    <property type="entry name" value="Metallo-depent_PP-like"/>
</dbReference>
<evidence type="ECO:0000313" key="4">
    <source>
        <dbReference type="EMBL" id="OZM74933.1"/>
    </source>
</evidence>
<organism evidence="4 5">
    <name type="scientific">Amycolatopsis antarctica</name>
    <dbReference type="NCBI Taxonomy" id="1854586"/>
    <lineage>
        <taxon>Bacteria</taxon>
        <taxon>Bacillati</taxon>
        <taxon>Actinomycetota</taxon>
        <taxon>Actinomycetes</taxon>
        <taxon>Pseudonocardiales</taxon>
        <taxon>Pseudonocardiaceae</taxon>
        <taxon>Amycolatopsis</taxon>
    </lineage>
</organism>
<dbReference type="Pfam" id="PF09423">
    <property type="entry name" value="PhoD"/>
    <property type="match status" value="1"/>
</dbReference>
<dbReference type="InParanoid" id="A0A263D8Z7"/>
<dbReference type="CDD" id="cd07389">
    <property type="entry name" value="MPP_PhoD"/>
    <property type="match status" value="1"/>
</dbReference>
<proteinExistence type="predicted"/>
<dbReference type="InterPro" id="IPR052900">
    <property type="entry name" value="Phospholipid_Metab_Enz"/>
</dbReference>
<dbReference type="PANTHER" id="PTHR43606:SF2">
    <property type="entry name" value="ALKALINE PHOSPHATASE FAMILY PROTEIN (AFU_ORTHOLOGUE AFUA_5G03860)"/>
    <property type="match status" value="1"/>
</dbReference>
<dbReference type="Gene3D" id="2.60.40.380">
    <property type="entry name" value="Purple acid phosphatase-like, N-terminal"/>
    <property type="match status" value="1"/>
</dbReference>
<dbReference type="Proteomes" id="UP000242444">
    <property type="component" value="Unassembled WGS sequence"/>
</dbReference>
<keyword evidence="5" id="KW-1185">Reference proteome</keyword>
<feature type="domain" description="Phospholipase D N-terminal" evidence="3">
    <location>
        <begin position="94"/>
        <end position="192"/>
    </location>
</feature>
<reference evidence="4 5" key="1">
    <citation type="submission" date="2017-07" db="EMBL/GenBank/DDBJ databases">
        <title>Amycolatopsis antarcticus sp. nov., isolated from the surface of an Antarcticus brown macroalga.</title>
        <authorList>
            <person name="Wang J."/>
            <person name="Leiva S."/>
            <person name="Huang J."/>
            <person name="Huang Y."/>
        </authorList>
    </citation>
    <scope>NUCLEOTIDE SEQUENCE [LARGE SCALE GENOMIC DNA]</scope>
    <source>
        <strain evidence="4 5">AU-G6</strain>
    </source>
</reference>
<dbReference type="Gene3D" id="3.60.21.70">
    <property type="entry name" value="PhoD-like phosphatase"/>
    <property type="match status" value="1"/>
</dbReference>
<gene>
    <name evidence="4" type="ORF">CFN78_01610</name>
</gene>
<dbReference type="Pfam" id="PF16655">
    <property type="entry name" value="PhoD_N"/>
    <property type="match status" value="1"/>
</dbReference>
<dbReference type="InterPro" id="IPR018946">
    <property type="entry name" value="PhoD-like_MPP"/>
</dbReference>
<dbReference type="EMBL" id="NKYE01000001">
    <property type="protein sequence ID" value="OZM74933.1"/>
    <property type="molecule type" value="Genomic_DNA"/>
</dbReference>
<sequence length="567" mass="61374">MAVRNSPLGHAIRFSRSPSRGHRRTASLPTTAEEPSVPADSGKSVSRRSVLLGGASATAAAVALGAEFAGPRVARAAATRGAGGPGPKGPLFNLGVASGDPLPDSVVLWTRLAADPLAADGLGGMPDRRIPVDWEIATDERFTRIVRRGTVDAVRESAHSVHVEPAGLRPGTEYFYRFRARGAVSGTGRTRTSPAPGTLGELTMCFASCSHYGEGHFTAYRHLAADEPGLVLHLGDYQYEYAAKAGEVRTVFGPETTTLAGYRQRHAQYKTDLDLQAAHAVAPWLVVWDDHETENNWAGDVPEESSQTPGAKFPPRRAAAFQAYYENMPLRSTAKPSGPDMRLYRRIGWGGLVGFHMLDTRQYRDDQACGDGNQSGCAQRLDPERTITGAEQEKWLLDGLARSTARWDVLGQQVFFARRDNTVGEGSSYSMDAWDGYVASQDRIAAALGGPRVRNGVVLTGDVHRHWAAEIPRDYADLSAGNVATELVTTSITSGGDGDDDPNRAALDENPHIKYHKNRRGYVRTKFTRNELRADFRTVARVSKPDAGVGTDTGFVVRDGDPVLRRA</sequence>
<evidence type="ECO:0000313" key="5">
    <source>
        <dbReference type="Proteomes" id="UP000242444"/>
    </source>
</evidence>
<dbReference type="PROSITE" id="PS51318">
    <property type="entry name" value="TAT"/>
    <property type="match status" value="1"/>
</dbReference>
<name>A0A263D8Z7_9PSEU</name>
<dbReference type="SUPFAM" id="SSF56300">
    <property type="entry name" value="Metallo-dependent phosphatases"/>
    <property type="match status" value="1"/>
</dbReference>
<feature type="region of interest" description="Disordered" evidence="1">
    <location>
        <begin position="1"/>
        <end position="45"/>
    </location>
</feature>
<dbReference type="OrthoDB" id="327733at2"/>
<evidence type="ECO:0000256" key="1">
    <source>
        <dbReference type="SAM" id="MobiDB-lite"/>
    </source>
</evidence>
<evidence type="ECO:0000259" key="3">
    <source>
        <dbReference type="Pfam" id="PF16655"/>
    </source>
</evidence>
<dbReference type="InterPro" id="IPR038607">
    <property type="entry name" value="PhoD-like_sf"/>
</dbReference>
<dbReference type="InterPro" id="IPR006311">
    <property type="entry name" value="TAT_signal"/>
</dbReference>
<accession>A0A263D8Z7</accession>
<dbReference type="PANTHER" id="PTHR43606">
    <property type="entry name" value="PHOSPHATASE, PUTATIVE (AFU_ORTHOLOGUE AFUA_6G08710)-RELATED"/>
    <property type="match status" value="1"/>
</dbReference>
<protein>
    <submittedName>
        <fullName evidence="4">Alkaline phosphatase</fullName>
    </submittedName>
</protein>